<reference evidence="1" key="1">
    <citation type="journal article" date="2022" name="bioRxiv">
        <title>Sequencing and chromosome-scale assembly of the giantPleurodeles waltlgenome.</title>
        <authorList>
            <person name="Brown T."/>
            <person name="Elewa A."/>
            <person name="Iarovenko S."/>
            <person name="Subramanian E."/>
            <person name="Araus A.J."/>
            <person name="Petzold A."/>
            <person name="Susuki M."/>
            <person name="Suzuki K.-i.T."/>
            <person name="Hayashi T."/>
            <person name="Toyoda A."/>
            <person name="Oliveira C."/>
            <person name="Osipova E."/>
            <person name="Leigh N.D."/>
            <person name="Simon A."/>
            <person name="Yun M.H."/>
        </authorList>
    </citation>
    <scope>NUCLEOTIDE SEQUENCE</scope>
    <source>
        <strain evidence="1">20211129_DDA</strain>
        <tissue evidence="1">Liver</tissue>
    </source>
</reference>
<dbReference type="Proteomes" id="UP001066276">
    <property type="component" value="Chromosome 11"/>
</dbReference>
<sequence length="107" mass="12044">MLSGRKSHFFERPEEVWRWLEMWDKVTPRRPERSSLAVHCASGVDGPDWRTRGESQVEGTAEQVVDIDTDHRMESQQDGTMAVVTPELADGSRGALDHGAQRIPADT</sequence>
<comment type="caution">
    <text evidence="1">The sequence shown here is derived from an EMBL/GenBank/DDBJ whole genome shotgun (WGS) entry which is preliminary data.</text>
</comment>
<organism evidence="1 2">
    <name type="scientific">Pleurodeles waltl</name>
    <name type="common">Iberian ribbed newt</name>
    <dbReference type="NCBI Taxonomy" id="8319"/>
    <lineage>
        <taxon>Eukaryota</taxon>
        <taxon>Metazoa</taxon>
        <taxon>Chordata</taxon>
        <taxon>Craniata</taxon>
        <taxon>Vertebrata</taxon>
        <taxon>Euteleostomi</taxon>
        <taxon>Amphibia</taxon>
        <taxon>Batrachia</taxon>
        <taxon>Caudata</taxon>
        <taxon>Salamandroidea</taxon>
        <taxon>Salamandridae</taxon>
        <taxon>Pleurodelinae</taxon>
        <taxon>Pleurodeles</taxon>
    </lineage>
</organism>
<proteinExistence type="predicted"/>
<name>A0AAV7LI40_PLEWA</name>
<dbReference type="AlphaFoldDB" id="A0AAV7LI40"/>
<keyword evidence="2" id="KW-1185">Reference proteome</keyword>
<evidence type="ECO:0000313" key="2">
    <source>
        <dbReference type="Proteomes" id="UP001066276"/>
    </source>
</evidence>
<protein>
    <submittedName>
        <fullName evidence="1">Uncharacterized protein</fullName>
    </submittedName>
</protein>
<gene>
    <name evidence="1" type="ORF">NDU88_004453</name>
</gene>
<evidence type="ECO:0000313" key="1">
    <source>
        <dbReference type="EMBL" id="KAJ1091326.1"/>
    </source>
</evidence>
<dbReference type="EMBL" id="JANPWB010000015">
    <property type="protein sequence ID" value="KAJ1091326.1"/>
    <property type="molecule type" value="Genomic_DNA"/>
</dbReference>
<accession>A0AAV7LI40</accession>